<reference evidence="2" key="2">
    <citation type="submission" date="2025-08" db="UniProtKB">
        <authorList>
            <consortium name="RefSeq"/>
        </authorList>
    </citation>
    <scope>IDENTIFICATION</scope>
    <source>
        <tissue evidence="2">Leaf</tissue>
    </source>
</reference>
<dbReference type="PANTHER" id="PTHR47481:SF42">
    <property type="entry name" value="RHO GTPASE-ACTIVATING PROTEIN GACK-LIKE"/>
    <property type="match status" value="1"/>
</dbReference>
<sequence>MADKGFHSALTVTNVKSLIPITLDMETAQYHEWATLFKVLASVHSVLDDVAEKAWKRVAQIFQDNKNTRAAYLEKEFTTTKMADFGSVMAYYNKLKSLADQLANVGSPVSDQRLVLRLLAGLPEAYAHFVTTIQ</sequence>
<dbReference type="RefSeq" id="XP_056688336.1">
    <property type="nucleotide sequence ID" value="XM_056832358.1"/>
</dbReference>
<keyword evidence="1" id="KW-1185">Reference proteome</keyword>
<evidence type="ECO:0000313" key="2">
    <source>
        <dbReference type="RefSeq" id="XP_056688336.1"/>
    </source>
</evidence>
<reference evidence="1" key="1">
    <citation type="journal article" date="2021" name="Nat. Commun.">
        <title>Genomic analyses provide insights into spinach domestication and the genetic basis of agronomic traits.</title>
        <authorList>
            <person name="Cai X."/>
            <person name="Sun X."/>
            <person name="Xu C."/>
            <person name="Sun H."/>
            <person name="Wang X."/>
            <person name="Ge C."/>
            <person name="Zhang Z."/>
            <person name="Wang Q."/>
            <person name="Fei Z."/>
            <person name="Jiao C."/>
            <person name="Wang Q."/>
        </authorList>
    </citation>
    <scope>NUCLEOTIDE SEQUENCE [LARGE SCALE GENOMIC DNA]</scope>
    <source>
        <strain evidence="1">cv. Varoflay</strain>
    </source>
</reference>
<organism evidence="1 2">
    <name type="scientific">Spinacia oleracea</name>
    <name type="common">Spinach</name>
    <dbReference type="NCBI Taxonomy" id="3562"/>
    <lineage>
        <taxon>Eukaryota</taxon>
        <taxon>Viridiplantae</taxon>
        <taxon>Streptophyta</taxon>
        <taxon>Embryophyta</taxon>
        <taxon>Tracheophyta</taxon>
        <taxon>Spermatophyta</taxon>
        <taxon>Magnoliopsida</taxon>
        <taxon>eudicotyledons</taxon>
        <taxon>Gunneridae</taxon>
        <taxon>Pentapetalae</taxon>
        <taxon>Caryophyllales</taxon>
        <taxon>Chenopodiaceae</taxon>
        <taxon>Chenopodioideae</taxon>
        <taxon>Anserineae</taxon>
        <taxon>Spinacia</taxon>
    </lineage>
</organism>
<protein>
    <recommendedName>
        <fullName evidence="3">Retrotransposon gag domain-containing protein</fullName>
    </recommendedName>
</protein>
<evidence type="ECO:0008006" key="3">
    <source>
        <dbReference type="Google" id="ProtNLM"/>
    </source>
</evidence>
<dbReference type="Proteomes" id="UP000813463">
    <property type="component" value="Chromosome 1"/>
</dbReference>
<accession>A0ABM3QY80</accession>
<evidence type="ECO:0000313" key="1">
    <source>
        <dbReference type="Proteomes" id="UP000813463"/>
    </source>
</evidence>
<proteinExistence type="predicted"/>
<dbReference type="GeneID" id="130463271"/>
<gene>
    <name evidence="2" type="primary">LOC130463271</name>
</gene>
<dbReference type="Pfam" id="PF14223">
    <property type="entry name" value="Retrotran_gag_2"/>
    <property type="match status" value="1"/>
</dbReference>
<name>A0ABM3QY80_SPIOL</name>
<dbReference type="PANTHER" id="PTHR47481">
    <property type="match status" value="1"/>
</dbReference>